<evidence type="ECO:0008006" key="3">
    <source>
        <dbReference type="Google" id="ProtNLM"/>
    </source>
</evidence>
<gene>
    <name evidence="1" type="ORF">EV03_0370</name>
</gene>
<dbReference type="GO" id="GO:0006808">
    <property type="term" value="P:regulation of nitrogen utilization"/>
    <property type="evidence" value="ECO:0007669"/>
    <property type="project" value="InterPro"/>
</dbReference>
<sequence length="93" mass="10426">MKRLDLIFSERELDDVLSALEKAEVPGYTVMKHATGRGPERIVTEDMEFTGFGSNAHVIIFCEQEVIDKIRENIKSVLSYYGGVAYVSEATPL</sequence>
<evidence type="ECO:0000313" key="1">
    <source>
        <dbReference type="EMBL" id="KGG21632.1"/>
    </source>
</evidence>
<dbReference type="InterPro" id="IPR015867">
    <property type="entry name" value="N-reg_PII/ATP_PRibTrfase_C"/>
</dbReference>
<dbReference type="EMBL" id="JNAX01000005">
    <property type="protein sequence ID" value="KGG21632.1"/>
    <property type="molecule type" value="Genomic_DNA"/>
</dbReference>
<dbReference type="AlphaFoldDB" id="A0A0A2C7Y5"/>
<dbReference type="GO" id="GO:0030234">
    <property type="term" value="F:enzyme regulator activity"/>
    <property type="evidence" value="ECO:0007669"/>
    <property type="project" value="InterPro"/>
</dbReference>
<dbReference type="SUPFAM" id="SSF54913">
    <property type="entry name" value="GlnB-like"/>
    <property type="match status" value="1"/>
</dbReference>
<dbReference type="InterPro" id="IPR011322">
    <property type="entry name" value="N-reg_PII-like_a/b"/>
</dbReference>
<dbReference type="RefSeq" id="WP_011294212.1">
    <property type="nucleotide sequence ID" value="NZ_CP138967.1"/>
</dbReference>
<protein>
    <recommendedName>
        <fullName evidence="3">Nitrogen regulatory protein P-II</fullName>
    </recommendedName>
</protein>
<name>A0A0A2C7Y5_PROMR</name>
<comment type="caution">
    <text evidence="1">The sequence shown here is derived from an EMBL/GenBank/DDBJ whole genome shotgun (WGS) entry which is preliminary data.</text>
</comment>
<accession>A0A0A2C7Y5</accession>
<reference evidence="2" key="1">
    <citation type="journal article" date="2014" name="Sci. Data">
        <title>Genomes of diverse isolates of the marine cyanobacterium Prochlorococcus.</title>
        <authorList>
            <person name="Biller S."/>
            <person name="Berube P."/>
            <person name="Thompson J."/>
            <person name="Kelly L."/>
            <person name="Roggensack S."/>
            <person name="Awad L."/>
            <person name="Roache-Johnson K."/>
            <person name="Ding H."/>
            <person name="Giovannoni S.J."/>
            <person name="Moore L.R."/>
            <person name="Chisholm S.W."/>
        </authorList>
    </citation>
    <scope>NUCLEOTIDE SEQUENCE [LARGE SCALE GENOMIC DNA]</scope>
    <source>
        <strain evidence="2">PAC1</strain>
    </source>
</reference>
<dbReference type="Gene3D" id="3.30.70.120">
    <property type="match status" value="1"/>
</dbReference>
<proteinExistence type="predicted"/>
<evidence type="ECO:0000313" key="2">
    <source>
        <dbReference type="Proteomes" id="UP000030392"/>
    </source>
</evidence>
<dbReference type="Proteomes" id="UP000030392">
    <property type="component" value="Unassembled WGS sequence"/>
</dbReference>
<dbReference type="InterPro" id="IPR002187">
    <property type="entry name" value="N-reg_PII"/>
</dbReference>
<organism evidence="1 2">
    <name type="scientific">Prochlorococcus marinus str. PAC1</name>
    <dbReference type="NCBI Taxonomy" id="59924"/>
    <lineage>
        <taxon>Bacteria</taxon>
        <taxon>Bacillati</taxon>
        <taxon>Cyanobacteriota</taxon>
        <taxon>Cyanophyceae</taxon>
        <taxon>Synechococcales</taxon>
        <taxon>Prochlorococcaceae</taxon>
        <taxon>Prochlorococcus</taxon>
    </lineage>
</organism>
<dbReference type="SMR" id="A0A0A2C7Y5"/>
<dbReference type="Pfam" id="PF00543">
    <property type="entry name" value="P-II"/>
    <property type="match status" value="1"/>
</dbReference>